<evidence type="ECO:0000313" key="3">
    <source>
        <dbReference type="Proteomes" id="UP000077266"/>
    </source>
</evidence>
<dbReference type="AlphaFoldDB" id="A0A165CFU5"/>
<sequence length="107" mass="12261">MLTVVLYSVDIGQIILTTRCKDSNVNVMQEDGIRKDYPKPNDKTVVISTEFGLQRAREPVTRSARCPADTQPTSRETNTRTRASEERRKYSRCVQSRRRGNTTAQVR</sequence>
<dbReference type="Proteomes" id="UP000077266">
    <property type="component" value="Unassembled WGS sequence"/>
</dbReference>
<reference evidence="2 3" key="1">
    <citation type="journal article" date="2016" name="Mol. Biol. Evol.">
        <title>Comparative Genomics of Early-Diverging Mushroom-Forming Fungi Provides Insights into the Origins of Lignocellulose Decay Capabilities.</title>
        <authorList>
            <person name="Nagy L.G."/>
            <person name="Riley R."/>
            <person name="Tritt A."/>
            <person name="Adam C."/>
            <person name="Daum C."/>
            <person name="Floudas D."/>
            <person name="Sun H."/>
            <person name="Yadav J.S."/>
            <person name="Pangilinan J."/>
            <person name="Larsson K.H."/>
            <person name="Matsuura K."/>
            <person name="Barry K."/>
            <person name="Labutti K."/>
            <person name="Kuo R."/>
            <person name="Ohm R.A."/>
            <person name="Bhattacharya S.S."/>
            <person name="Shirouzu T."/>
            <person name="Yoshinaga Y."/>
            <person name="Martin F.M."/>
            <person name="Grigoriev I.V."/>
            <person name="Hibbett D.S."/>
        </authorList>
    </citation>
    <scope>NUCLEOTIDE SEQUENCE [LARGE SCALE GENOMIC DNA]</scope>
    <source>
        <strain evidence="2 3">HHB12029</strain>
    </source>
</reference>
<accession>A0A165CFU5</accession>
<gene>
    <name evidence="2" type="ORF">EXIGLDRAFT_346511</name>
</gene>
<feature type="compositionally biased region" description="Basic residues" evidence="1">
    <location>
        <begin position="89"/>
        <end position="100"/>
    </location>
</feature>
<feature type="compositionally biased region" description="Basic and acidic residues" evidence="1">
    <location>
        <begin position="77"/>
        <end position="88"/>
    </location>
</feature>
<protein>
    <submittedName>
        <fullName evidence="2">Uncharacterized protein</fullName>
    </submittedName>
</protein>
<dbReference type="EMBL" id="KV426328">
    <property type="protein sequence ID" value="KZV82381.1"/>
    <property type="molecule type" value="Genomic_DNA"/>
</dbReference>
<name>A0A165CFU5_EXIGL</name>
<evidence type="ECO:0000256" key="1">
    <source>
        <dbReference type="SAM" id="MobiDB-lite"/>
    </source>
</evidence>
<feature type="region of interest" description="Disordered" evidence="1">
    <location>
        <begin position="56"/>
        <end position="107"/>
    </location>
</feature>
<keyword evidence="3" id="KW-1185">Reference proteome</keyword>
<organism evidence="2 3">
    <name type="scientific">Exidia glandulosa HHB12029</name>
    <dbReference type="NCBI Taxonomy" id="1314781"/>
    <lineage>
        <taxon>Eukaryota</taxon>
        <taxon>Fungi</taxon>
        <taxon>Dikarya</taxon>
        <taxon>Basidiomycota</taxon>
        <taxon>Agaricomycotina</taxon>
        <taxon>Agaricomycetes</taxon>
        <taxon>Auriculariales</taxon>
        <taxon>Exidiaceae</taxon>
        <taxon>Exidia</taxon>
    </lineage>
</organism>
<evidence type="ECO:0000313" key="2">
    <source>
        <dbReference type="EMBL" id="KZV82381.1"/>
    </source>
</evidence>
<proteinExistence type="predicted"/>
<dbReference type="InParanoid" id="A0A165CFU5"/>